<reference evidence="3 4" key="1">
    <citation type="journal article" date="2022" name="Front. Cell. Infect. Microbiol.">
        <title>The Genomes of Two Strains of Taenia crassiceps the Animal Model for the Study of Human Cysticercosis.</title>
        <authorList>
            <person name="Bobes R.J."/>
            <person name="Estrada K."/>
            <person name="Rios-Valencia D.G."/>
            <person name="Calderon-Gallegos A."/>
            <person name="de la Torre P."/>
            <person name="Carrero J.C."/>
            <person name="Sanchez-Flores A."/>
            <person name="Laclette J.P."/>
        </authorList>
    </citation>
    <scope>NUCLEOTIDE SEQUENCE [LARGE SCALE GENOMIC DNA]</scope>
    <source>
        <strain evidence="3">WFUcys</strain>
    </source>
</reference>
<evidence type="ECO:0000256" key="1">
    <source>
        <dbReference type="SAM" id="MobiDB-lite"/>
    </source>
</evidence>
<evidence type="ECO:0000313" key="3">
    <source>
        <dbReference type="EMBL" id="KAL5104117.1"/>
    </source>
</evidence>
<comment type="caution">
    <text evidence="3">The sequence shown here is derived from an EMBL/GenBank/DDBJ whole genome shotgun (WGS) entry which is preliminary data.</text>
</comment>
<feature type="region of interest" description="Disordered" evidence="1">
    <location>
        <begin position="1"/>
        <end position="73"/>
    </location>
</feature>
<protein>
    <submittedName>
        <fullName evidence="3">Uncharacterized protein</fullName>
    </submittedName>
</protein>
<evidence type="ECO:0000313" key="4">
    <source>
        <dbReference type="Proteomes" id="UP001651158"/>
    </source>
</evidence>
<sequence>MRAKRRPRGVLYEVNVKKRKKGEKREKKKKKKERRSQGSCMPPAACHSPLQRGKREATHAMTHAAGRQAGRQASERAGGLPACLPPACLRACSSHSRKQCFSLFSFFSLFFFFFFFFFFFHLHGLHNWLAGLRSAVRHRQADLPYPRSRLSTTTFSHPPSPPPPPPPPPPPITPLSDGDEVEEESKKAKDWTTRPTNAWSVSKAPFQLWVVLLCPTLNAMATVNNAVEQSNELAIEVLQRPTGPLHWWQQEE</sequence>
<name>A0ABR4Q3F0_9CEST</name>
<keyword evidence="2" id="KW-1133">Transmembrane helix</keyword>
<feature type="compositionally biased region" description="Pro residues" evidence="1">
    <location>
        <begin position="158"/>
        <end position="173"/>
    </location>
</feature>
<feature type="transmembrane region" description="Helical" evidence="2">
    <location>
        <begin position="100"/>
        <end position="120"/>
    </location>
</feature>
<gene>
    <name evidence="3" type="ORF">TcWFU_006551</name>
</gene>
<keyword evidence="2" id="KW-0812">Transmembrane</keyword>
<accession>A0ABR4Q3F0</accession>
<keyword evidence="4" id="KW-1185">Reference proteome</keyword>
<evidence type="ECO:0000256" key="2">
    <source>
        <dbReference type="SAM" id="Phobius"/>
    </source>
</evidence>
<organism evidence="3 4">
    <name type="scientific">Taenia crassiceps</name>
    <dbReference type="NCBI Taxonomy" id="6207"/>
    <lineage>
        <taxon>Eukaryota</taxon>
        <taxon>Metazoa</taxon>
        <taxon>Spiralia</taxon>
        <taxon>Lophotrochozoa</taxon>
        <taxon>Platyhelminthes</taxon>
        <taxon>Cestoda</taxon>
        <taxon>Eucestoda</taxon>
        <taxon>Cyclophyllidea</taxon>
        <taxon>Taeniidae</taxon>
        <taxon>Taenia</taxon>
    </lineage>
</organism>
<feature type="compositionally biased region" description="Basic residues" evidence="1">
    <location>
        <begin position="17"/>
        <end position="34"/>
    </location>
</feature>
<dbReference type="Proteomes" id="UP001651158">
    <property type="component" value="Unassembled WGS sequence"/>
</dbReference>
<keyword evidence="2" id="KW-0472">Membrane</keyword>
<dbReference type="EMBL" id="JAKROA010000014">
    <property type="protein sequence ID" value="KAL5104117.1"/>
    <property type="molecule type" value="Genomic_DNA"/>
</dbReference>
<proteinExistence type="predicted"/>
<feature type="region of interest" description="Disordered" evidence="1">
    <location>
        <begin position="148"/>
        <end position="194"/>
    </location>
</feature>